<dbReference type="GO" id="GO:0005992">
    <property type="term" value="P:trehalose biosynthetic process"/>
    <property type="evidence" value="ECO:0007669"/>
    <property type="project" value="InterPro"/>
</dbReference>
<dbReference type="InterPro" id="IPR003337">
    <property type="entry name" value="Trehalose_PPase"/>
</dbReference>
<comment type="caution">
    <text evidence="1">The sequence shown here is derived from an EMBL/GenBank/DDBJ whole genome shotgun (WGS) entry which is preliminary data.</text>
</comment>
<accession>A0A2U1M4Q2</accession>
<sequence length="122" mass="13754">MNATKRRISQFKEKQLNLHLELKEPLEKLCDDPKTTVVILSGSHRSVFDEILSLATEHGFLIQTTNKKWIQNLTKRIILDLIVCVKSQAAEWALLRHHVSEDLFGVQICGAFPNIVAGCASC</sequence>
<dbReference type="EMBL" id="PKPP01006524">
    <property type="protein sequence ID" value="PWA56232.1"/>
    <property type="molecule type" value="Genomic_DNA"/>
</dbReference>
<dbReference type="STRING" id="35608.A0A2U1M4Q2"/>
<name>A0A2U1M4Q2_ARTAN</name>
<gene>
    <name evidence="1" type="ORF">CTI12_AA418460</name>
</gene>
<evidence type="ECO:0000313" key="1">
    <source>
        <dbReference type="EMBL" id="PWA56232.1"/>
    </source>
</evidence>
<dbReference type="Proteomes" id="UP000245207">
    <property type="component" value="Unassembled WGS sequence"/>
</dbReference>
<proteinExistence type="predicted"/>
<dbReference type="GO" id="GO:0016740">
    <property type="term" value="F:transferase activity"/>
    <property type="evidence" value="ECO:0007669"/>
    <property type="project" value="UniProtKB-KW"/>
</dbReference>
<keyword evidence="2" id="KW-1185">Reference proteome</keyword>
<dbReference type="OrthoDB" id="259935at2759"/>
<dbReference type="Pfam" id="PF02358">
    <property type="entry name" value="Trehalose_PPase"/>
    <property type="match status" value="1"/>
</dbReference>
<protein>
    <submittedName>
        <fullName evidence="1">Glycosyl transferase, family 20</fullName>
    </submittedName>
</protein>
<dbReference type="AlphaFoldDB" id="A0A2U1M4Q2"/>
<organism evidence="1 2">
    <name type="scientific">Artemisia annua</name>
    <name type="common">Sweet wormwood</name>
    <dbReference type="NCBI Taxonomy" id="35608"/>
    <lineage>
        <taxon>Eukaryota</taxon>
        <taxon>Viridiplantae</taxon>
        <taxon>Streptophyta</taxon>
        <taxon>Embryophyta</taxon>
        <taxon>Tracheophyta</taxon>
        <taxon>Spermatophyta</taxon>
        <taxon>Magnoliopsida</taxon>
        <taxon>eudicotyledons</taxon>
        <taxon>Gunneridae</taxon>
        <taxon>Pentapetalae</taxon>
        <taxon>asterids</taxon>
        <taxon>campanulids</taxon>
        <taxon>Asterales</taxon>
        <taxon>Asteraceae</taxon>
        <taxon>Asteroideae</taxon>
        <taxon>Anthemideae</taxon>
        <taxon>Artemisiinae</taxon>
        <taxon>Artemisia</taxon>
    </lineage>
</organism>
<evidence type="ECO:0000313" key="2">
    <source>
        <dbReference type="Proteomes" id="UP000245207"/>
    </source>
</evidence>
<reference evidence="1 2" key="1">
    <citation type="journal article" date="2018" name="Mol. Plant">
        <title>The genome of Artemisia annua provides insight into the evolution of Asteraceae family and artemisinin biosynthesis.</title>
        <authorList>
            <person name="Shen Q."/>
            <person name="Zhang L."/>
            <person name="Liao Z."/>
            <person name="Wang S."/>
            <person name="Yan T."/>
            <person name="Shi P."/>
            <person name="Liu M."/>
            <person name="Fu X."/>
            <person name="Pan Q."/>
            <person name="Wang Y."/>
            <person name="Lv Z."/>
            <person name="Lu X."/>
            <person name="Zhang F."/>
            <person name="Jiang W."/>
            <person name="Ma Y."/>
            <person name="Chen M."/>
            <person name="Hao X."/>
            <person name="Li L."/>
            <person name="Tang Y."/>
            <person name="Lv G."/>
            <person name="Zhou Y."/>
            <person name="Sun X."/>
            <person name="Brodelius P.E."/>
            <person name="Rose J.K.C."/>
            <person name="Tang K."/>
        </authorList>
    </citation>
    <scope>NUCLEOTIDE SEQUENCE [LARGE SCALE GENOMIC DNA]</scope>
    <source>
        <strain evidence="2">cv. Huhao1</strain>
        <tissue evidence="1">Leaf</tissue>
    </source>
</reference>
<keyword evidence="1" id="KW-0808">Transferase</keyword>